<accession>A0A9D9DDF5</accession>
<dbReference type="Gene3D" id="3.40.50.300">
    <property type="entry name" value="P-loop containing nucleotide triphosphate hydrolases"/>
    <property type="match status" value="1"/>
</dbReference>
<dbReference type="InterPro" id="IPR027417">
    <property type="entry name" value="P-loop_NTPase"/>
</dbReference>
<proteinExistence type="predicted"/>
<name>A0A9D9DDF5_9PROT</name>
<evidence type="ECO:0000313" key="2">
    <source>
        <dbReference type="Proteomes" id="UP000823630"/>
    </source>
</evidence>
<comment type="caution">
    <text evidence="1">The sequence shown here is derived from an EMBL/GenBank/DDBJ whole genome shotgun (WGS) entry which is preliminary data.</text>
</comment>
<dbReference type="EMBL" id="JADINC010000050">
    <property type="protein sequence ID" value="MBO8425478.1"/>
    <property type="molecule type" value="Genomic_DNA"/>
</dbReference>
<reference evidence="1" key="2">
    <citation type="journal article" date="2021" name="PeerJ">
        <title>Extensive microbial diversity within the chicken gut microbiome revealed by metagenomics and culture.</title>
        <authorList>
            <person name="Gilroy R."/>
            <person name="Ravi A."/>
            <person name="Getino M."/>
            <person name="Pursley I."/>
            <person name="Horton D.L."/>
            <person name="Alikhan N.F."/>
            <person name="Baker D."/>
            <person name="Gharbi K."/>
            <person name="Hall N."/>
            <person name="Watson M."/>
            <person name="Adriaenssens E.M."/>
            <person name="Foster-Nyarko E."/>
            <person name="Jarju S."/>
            <person name="Secka A."/>
            <person name="Antonio M."/>
            <person name="Oren A."/>
            <person name="Chaudhuri R.R."/>
            <person name="La Ragione R."/>
            <person name="Hildebrand F."/>
            <person name="Pallen M.J."/>
        </authorList>
    </citation>
    <scope>NUCLEOTIDE SEQUENCE</scope>
    <source>
        <strain evidence="1">8207</strain>
    </source>
</reference>
<evidence type="ECO:0000313" key="1">
    <source>
        <dbReference type="EMBL" id="MBO8425478.1"/>
    </source>
</evidence>
<gene>
    <name evidence="1" type="ORF">IAC69_03300</name>
</gene>
<organism evidence="1 2">
    <name type="scientific">Candidatus Enterousia avistercoris</name>
    <dbReference type="NCBI Taxonomy" id="2840788"/>
    <lineage>
        <taxon>Bacteria</taxon>
        <taxon>Pseudomonadati</taxon>
        <taxon>Pseudomonadota</taxon>
        <taxon>Alphaproteobacteria</taxon>
        <taxon>Candidatus Enterousia</taxon>
    </lineage>
</organism>
<dbReference type="Proteomes" id="UP000823630">
    <property type="component" value="Unassembled WGS sequence"/>
</dbReference>
<sequence length="202" mass="22890">MKNLIIIGIPRAGKTTLAQTVAREIGAAGHAVSVVSADALVGGLTQVYKRNLFYAGFIRPLKHVFRFLDRQYTARLIRDLHIMAGRFLNEQADVSTVIYEDAYLTVDRAIKLFDKKRFKIVAIGYPNANPDEKMTDIRRHDGNTPANRMDDAELRKFVDAMMDNSRRLAHDAKKCKIPFIDTSVDYRGAIDDFAKNVIKFLK</sequence>
<dbReference type="AlphaFoldDB" id="A0A9D9DDF5"/>
<dbReference type="SUPFAM" id="SSF52540">
    <property type="entry name" value="P-loop containing nucleoside triphosphate hydrolases"/>
    <property type="match status" value="1"/>
</dbReference>
<protein>
    <submittedName>
        <fullName evidence="1">Uncharacterized protein</fullName>
    </submittedName>
</protein>
<reference evidence="1" key="1">
    <citation type="submission" date="2020-10" db="EMBL/GenBank/DDBJ databases">
        <authorList>
            <person name="Gilroy R."/>
        </authorList>
    </citation>
    <scope>NUCLEOTIDE SEQUENCE</scope>
    <source>
        <strain evidence="1">8207</strain>
    </source>
</reference>